<keyword evidence="1" id="KW-0808">Transferase</keyword>
<dbReference type="InterPro" id="IPR050267">
    <property type="entry name" value="Anti-sigma-factor_SerPK"/>
</dbReference>
<dbReference type="GO" id="GO:0004674">
    <property type="term" value="F:protein serine/threonine kinase activity"/>
    <property type="evidence" value="ECO:0007669"/>
    <property type="project" value="UniProtKB-KW"/>
</dbReference>
<dbReference type="PANTHER" id="PTHR35526:SF3">
    <property type="entry name" value="ANTI-SIGMA-F FACTOR RSBW"/>
    <property type="match status" value="1"/>
</dbReference>
<comment type="caution">
    <text evidence="3">The sequence shown here is derived from an EMBL/GenBank/DDBJ whole genome shotgun (WGS) entry which is preliminary data.</text>
</comment>
<dbReference type="RefSeq" id="WP_155444446.1">
    <property type="nucleotide sequence ID" value="NZ_JAOQNR010000001.1"/>
</dbReference>
<dbReference type="InterPro" id="IPR036890">
    <property type="entry name" value="HATPase_C_sf"/>
</dbReference>
<organism evidence="3 4">
    <name type="scientific">Rhodoblastus acidophilus</name>
    <name type="common">Rhodopseudomonas acidophila</name>
    <dbReference type="NCBI Taxonomy" id="1074"/>
    <lineage>
        <taxon>Bacteria</taxon>
        <taxon>Pseudomonadati</taxon>
        <taxon>Pseudomonadota</taxon>
        <taxon>Alphaproteobacteria</taxon>
        <taxon>Hyphomicrobiales</taxon>
        <taxon>Rhodoblastaceae</taxon>
        <taxon>Rhodoblastus</taxon>
    </lineage>
</organism>
<dbReference type="SUPFAM" id="SSF55874">
    <property type="entry name" value="ATPase domain of HSP90 chaperone/DNA topoisomerase II/histidine kinase"/>
    <property type="match status" value="1"/>
</dbReference>
<sequence length="139" mass="14402">MNADAPIVETAVRIVRREDILTARKTVRAAARALGLATVDEARIVTIMSELAKNACIHAGAGEARVGVRSLPDRDQILVEVEDAGPGIPDVSAALSVGFSTNGGHGLGLPAVNRLAKSLIIDTRPGKTVVAALFESARA</sequence>
<dbReference type="OrthoDB" id="5769716at2"/>
<dbReference type="Gene3D" id="3.30.565.10">
    <property type="entry name" value="Histidine kinase-like ATPase, C-terminal domain"/>
    <property type="match status" value="1"/>
</dbReference>
<dbReference type="Pfam" id="PF02518">
    <property type="entry name" value="HATPase_c"/>
    <property type="match status" value="1"/>
</dbReference>
<keyword evidence="1" id="KW-0418">Kinase</keyword>
<gene>
    <name evidence="3" type="ORF">GJ654_02200</name>
</gene>
<dbReference type="AlphaFoldDB" id="A0A6N8DHE1"/>
<evidence type="ECO:0000313" key="4">
    <source>
        <dbReference type="Proteomes" id="UP000439113"/>
    </source>
</evidence>
<proteinExistence type="predicted"/>
<evidence type="ECO:0000313" key="3">
    <source>
        <dbReference type="EMBL" id="MTV29802.1"/>
    </source>
</evidence>
<reference evidence="3 4" key="1">
    <citation type="submission" date="2019-11" db="EMBL/GenBank/DDBJ databases">
        <title>Whole-genome sequence of a Rhodoblastus acidophilus DSM 142.</title>
        <authorList>
            <person name="Kyndt J.A."/>
            <person name="Meyer T.E."/>
        </authorList>
    </citation>
    <scope>NUCLEOTIDE SEQUENCE [LARGE SCALE GENOMIC DNA]</scope>
    <source>
        <strain evidence="3 4">DSM 142</strain>
    </source>
</reference>
<feature type="domain" description="Histidine kinase/HSP90-like ATPase" evidence="2">
    <location>
        <begin position="39"/>
        <end position="138"/>
    </location>
</feature>
<dbReference type="SMART" id="SM00387">
    <property type="entry name" value="HATPase_c"/>
    <property type="match status" value="1"/>
</dbReference>
<dbReference type="EMBL" id="WNKS01000001">
    <property type="protein sequence ID" value="MTV29802.1"/>
    <property type="molecule type" value="Genomic_DNA"/>
</dbReference>
<accession>A0A6N8DHE1</accession>
<dbReference type="Proteomes" id="UP000439113">
    <property type="component" value="Unassembled WGS sequence"/>
</dbReference>
<dbReference type="InterPro" id="IPR003594">
    <property type="entry name" value="HATPase_dom"/>
</dbReference>
<name>A0A6N8DHE1_RHOAC</name>
<evidence type="ECO:0000256" key="1">
    <source>
        <dbReference type="ARBA" id="ARBA00022527"/>
    </source>
</evidence>
<protein>
    <submittedName>
        <fullName evidence="3">Anti-sigma regulatory factor</fullName>
    </submittedName>
</protein>
<dbReference type="PANTHER" id="PTHR35526">
    <property type="entry name" value="ANTI-SIGMA-F FACTOR RSBW-RELATED"/>
    <property type="match status" value="1"/>
</dbReference>
<evidence type="ECO:0000259" key="2">
    <source>
        <dbReference type="SMART" id="SM00387"/>
    </source>
</evidence>
<keyword evidence="1" id="KW-0723">Serine/threonine-protein kinase</keyword>